<dbReference type="RefSeq" id="WP_326927746.1">
    <property type="nucleotide sequence ID" value="NZ_CP123443.1"/>
</dbReference>
<name>A0ABY8MHS9_9SPIO</name>
<evidence type="ECO:0000313" key="5">
    <source>
        <dbReference type="Proteomes" id="UP001228690"/>
    </source>
</evidence>
<reference evidence="4 5" key="1">
    <citation type="submission" date="2023-04" db="EMBL/GenBank/DDBJ databases">
        <title>Spirochaete genome identified in red abalone sample constitutes a novel genus.</title>
        <authorList>
            <person name="Sharma S.P."/>
            <person name="Purcell C.M."/>
            <person name="Hyde J.R."/>
            <person name="Severin A.J."/>
        </authorList>
    </citation>
    <scope>NUCLEOTIDE SEQUENCE [LARGE SCALE GENOMIC DNA]</scope>
    <source>
        <strain evidence="4 5">SP-2023</strain>
    </source>
</reference>
<feature type="transmembrane region" description="Helical" evidence="2">
    <location>
        <begin position="409"/>
        <end position="432"/>
    </location>
</feature>
<feature type="chain" id="PRO_5047313326" description="PEGA domain-containing protein" evidence="3">
    <location>
        <begin position="20"/>
        <end position="529"/>
    </location>
</feature>
<evidence type="ECO:0000256" key="3">
    <source>
        <dbReference type="SAM" id="SignalP"/>
    </source>
</evidence>
<protein>
    <recommendedName>
        <fullName evidence="6">PEGA domain-containing protein</fullName>
    </recommendedName>
</protein>
<keyword evidence="2" id="KW-1133">Transmembrane helix</keyword>
<feature type="compositionally biased region" description="Basic and acidic residues" evidence="1">
    <location>
        <begin position="503"/>
        <end position="514"/>
    </location>
</feature>
<proteinExistence type="predicted"/>
<feature type="region of interest" description="Disordered" evidence="1">
    <location>
        <begin position="498"/>
        <end position="529"/>
    </location>
</feature>
<evidence type="ECO:0008006" key="6">
    <source>
        <dbReference type="Google" id="ProtNLM"/>
    </source>
</evidence>
<evidence type="ECO:0000256" key="1">
    <source>
        <dbReference type="SAM" id="MobiDB-lite"/>
    </source>
</evidence>
<keyword evidence="5" id="KW-1185">Reference proteome</keyword>
<sequence>MSVLSVVLGLLFALHTQMAVLEAQNNVGQLPVINIQKTGWKVLFQGFVSQPGSAPPSSEVEKITGRLAKSLRKLGEHVLDENEKNDLREKAIREELYKHYKKYTSLVEQRDRDALNATLKRRSGFAQITAQGNRDSKISQEGRLIRRIQNMNRELISVPDSLPLEFTDRSLEPHVPPNIVLLRDDYDVFIWGVASGRGNVFQVEMRAYIANAGREVSLWKGIVGSDNYEDSLEMIYAGVTSLLLGRPWAAMRIEVVTEVETGNDPDAKIYLDGSLQGENNLTLYGLYPERAYELEIIATGLQGKYVFIEPEAGKLNSFQFKLDIEVPEKFITVKSSEPADVYLGVRFLGETPLEIQVPAYETLLVLVARDKSTVNYDLSPEQEKDLFFKMEKAPEITLKEENDKWRTRFYWSSALFMISLALPVISAGIGFVNQGLYVNNQNNSEGAGYQQSMLAGFGVAIGGGVISGILLGLNIYDFTRYTKSTRALTSTEFKPRKVLPGEAEVRQPDVRPDTEAGQAQTGRQTEEAR</sequence>
<keyword evidence="3" id="KW-0732">Signal</keyword>
<gene>
    <name evidence="4" type="ORF">P0082_01500</name>
</gene>
<dbReference type="Proteomes" id="UP001228690">
    <property type="component" value="Chromosome"/>
</dbReference>
<accession>A0ABY8MHS9</accession>
<feature type="transmembrane region" description="Helical" evidence="2">
    <location>
        <begin position="453"/>
        <end position="476"/>
    </location>
</feature>
<feature type="signal peptide" evidence="3">
    <location>
        <begin position="1"/>
        <end position="19"/>
    </location>
</feature>
<evidence type="ECO:0000256" key="2">
    <source>
        <dbReference type="SAM" id="Phobius"/>
    </source>
</evidence>
<dbReference type="EMBL" id="CP123443">
    <property type="protein sequence ID" value="WGK69561.1"/>
    <property type="molecule type" value="Genomic_DNA"/>
</dbReference>
<keyword evidence="2" id="KW-0812">Transmembrane</keyword>
<evidence type="ECO:0000313" key="4">
    <source>
        <dbReference type="EMBL" id="WGK69561.1"/>
    </source>
</evidence>
<organism evidence="4 5">
    <name type="scientific">Candidatus Haliotispira prima</name>
    <dbReference type="NCBI Taxonomy" id="3034016"/>
    <lineage>
        <taxon>Bacteria</taxon>
        <taxon>Pseudomonadati</taxon>
        <taxon>Spirochaetota</taxon>
        <taxon>Spirochaetia</taxon>
        <taxon>Spirochaetales</taxon>
        <taxon>Spirochaetaceae</taxon>
        <taxon>Candidatus Haliotispira</taxon>
    </lineage>
</organism>
<keyword evidence="2" id="KW-0472">Membrane</keyword>